<evidence type="ECO:0000313" key="4">
    <source>
        <dbReference type="RefSeq" id="XP_039128877.1"/>
    </source>
</evidence>
<keyword evidence="3" id="KW-1185">Reference proteome</keyword>
<dbReference type="Proteomes" id="UP001515500">
    <property type="component" value="Chromosome 7"/>
</dbReference>
<dbReference type="PANTHER" id="PTHR31973">
    <property type="entry name" value="POLYPROTEIN, PUTATIVE-RELATED"/>
    <property type="match status" value="1"/>
</dbReference>
<dbReference type="InterPro" id="IPR004332">
    <property type="entry name" value="Transposase_MuDR"/>
</dbReference>
<dbReference type="Pfam" id="PF10551">
    <property type="entry name" value="MULE"/>
    <property type="match status" value="1"/>
</dbReference>
<dbReference type="RefSeq" id="XP_039128877.1">
    <property type="nucleotide sequence ID" value="XM_039272943.1"/>
</dbReference>
<reference evidence="4" key="1">
    <citation type="submission" date="2025-08" db="UniProtKB">
        <authorList>
            <consortium name="RefSeq"/>
        </authorList>
    </citation>
    <scope>IDENTIFICATION</scope>
</reference>
<proteinExistence type="predicted"/>
<dbReference type="AlphaFoldDB" id="A0AB40BQB1"/>
<gene>
    <name evidence="4" type="primary">LOC120265007</name>
</gene>
<protein>
    <submittedName>
        <fullName evidence="4">Uncharacterized protein LOC120265007</fullName>
    </submittedName>
</protein>
<evidence type="ECO:0000259" key="1">
    <source>
        <dbReference type="Pfam" id="PF03108"/>
    </source>
</evidence>
<sequence length="490" mass="55937">MVSVPNAELFTIRIGYINDGVQRLAGYVDYCCADQISRLELISMAMEFDLPIEGCSIWWVDSGGENNMLKEISTDLDALRMAECVTSTREVHVYFKIANSEFDLGSDSVNASKGKMSMLKNRIFSLDSDGEATETFENPRAIIDVNVQPSRVGSDVGLDSNCATSDELHSCSSADEDELGNSNPRYPEFNEHCDMRSPDFKIGMKFGSFNQFKEPVRSYEIKNRYEMNFNPNDKKRCRAYCMKGCPFYLWASLMIKDGSTVEIKSGNLNHECSRDHTNRHVNDKWIARVYLEQFSADPTWKIQGIIQAVKTNQEIDISRLKAYRAKSIALRIIDGDDKTQIYKLLDYRLELLRTHPGSTIKFKCHARVFQAMYVCLAPLKEGFLTGCRQIIGVDGCFLKGIYGGQLLTAVGIDANDCIYPIAWAIVNKENKENWKWFMELLTEDLQITNSFHWSFMSDRQKDALYSMLIMCSVYSIDGCETYMFFFIDDP</sequence>
<feature type="domain" description="MULE transposase" evidence="2">
    <location>
        <begin position="391"/>
        <end position="461"/>
    </location>
</feature>
<evidence type="ECO:0000259" key="2">
    <source>
        <dbReference type="Pfam" id="PF10551"/>
    </source>
</evidence>
<dbReference type="PANTHER" id="PTHR31973:SF199">
    <property type="entry name" value="SWIM-TYPE DOMAIN-CONTAINING PROTEIN"/>
    <property type="match status" value="1"/>
</dbReference>
<dbReference type="Pfam" id="PF03108">
    <property type="entry name" value="DBD_Tnp_Mut"/>
    <property type="match status" value="1"/>
</dbReference>
<name>A0AB40BQB1_DIOCR</name>
<organism evidence="3 4">
    <name type="scientific">Dioscorea cayennensis subsp. rotundata</name>
    <name type="common">White Guinea yam</name>
    <name type="synonym">Dioscorea rotundata</name>
    <dbReference type="NCBI Taxonomy" id="55577"/>
    <lineage>
        <taxon>Eukaryota</taxon>
        <taxon>Viridiplantae</taxon>
        <taxon>Streptophyta</taxon>
        <taxon>Embryophyta</taxon>
        <taxon>Tracheophyta</taxon>
        <taxon>Spermatophyta</taxon>
        <taxon>Magnoliopsida</taxon>
        <taxon>Liliopsida</taxon>
        <taxon>Dioscoreales</taxon>
        <taxon>Dioscoreaceae</taxon>
        <taxon>Dioscorea</taxon>
    </lineage>
</organism>
<evidence type="ECO:0000313" key="3">
    <source>
        <dbReference type="Proteomes" id="UP001515500"/>
    </source>
</evidence>
<feature type="domain" description="Transposase MuDR plant" evidence="1">
    <location>
        <begin position="201"/>
        <end position="252"/>
    </location>
</feature>
<accession>A0AB40BQB1</accession>
<dbReference type="InterPro" id="IPR018289">
    <property type="entry name" value="MULE_transposase_dom"/>
</dbReference>
<dbReference type="GeneID" id="120265007"/>